<dbReference type="InterPro" id="IPR036291">
    <property type="entry name" value="NAD(P)-bd_dom_sf"/>
</dbReference>
<dbReference type="InterPro" id="IPR029063">
    <property type="entry name" value="SAM-dependent_MTases_sf"/>
</dbReference>
<keyword evidence="2" id="KW-0472">Membrane</keyword>
<gene>
    <name evidence="4" type="primary">capD</name>
    <name evidence="4" type="ORF">NCTC11466_01482</name>
</gene>
<dbReference type="EC" id="5.1.3.2" evidence="4"/>
<dbReference type="OrthoDB" id="9803111at2"/>
<organism evidence="4 5">
    <name type="scientific">Cedecea lapagei</name>
    <dbReference type="NCBI Taxonomy" id="158823"/>
    <lineage>
        <taxon>Bacteria</taxon>
        <taxon>Pseudomonadati</taxon>
        <taxon>Pseudomonadota</taxon>
        <taxon>Gammaproteobacteria</taxon>
        <taxon>Enterobacterales</taxon>
        <taxon>Enterobacteriaceae</taxon>
        <taxon>Cedecea</taxon>
    </lineage>
</organism>
<evidence type="ECO:0000313" key="5">
    <source>
        <dbReference type="Proteomes" id="UP000274122"/>
    </source>
</evidence>
<feature type="domain" description="Polysaccharide biosynthesis protein CapD-like" evidence="3">
    <location>
        <begin position="280"/>
        <end position="573"/>
    </location>
</feature>
<evidence type="ECO:0000259" key="3">
    <source>
        <dbReference type="Pfam" id="PF02719"/>
    </source>
</evidence>
<comment type="similarity">
    <text evidence="1">Belongs to the polysaccharide synthase family.</text>
</comment>
<evidence type="ECO:0000256" key="1">
    <source>
        <dbReference type="ARBA" id="ARBA00007430"/>
    </source>
</evidence>
<accession>A0A447V042</accession>
<dbReference type="Proteomes" id="UP000274122">
    <property type="component" value="Chromosome"/>
</dbReference>
<dbReference type="RefSeq" id="WP_126355630.1">
    <property type="nucleotide sequence ID" value="NZ_LR134201.1"/>
</dbReference>
<dbReference type="Pfam" id="PF02719">
    <property type="entry name" value="Polysacc_synt_2"/>
    <property type="match status" value="1"/>
</dbReference>
<dbReference type="SUPFAM" id="SSF53335">
    <property type="entry name" value="S-adenosyl-L-methionine-dependent methyltransferases"/>
    <property type="match status" value="1"/>
</dbReference>
<evidence type="ECO:0000313" key="4">
    <source>
        <dbReference type="EMBL" id="VEB96326.1"/>
    </source>
</evidence>
<feature type="transmembrane region" description="Helical" evidence="2">
    <location>
        <begin position="49"/>
        <end position="68"/>
    </location>
</feature>
<keyword evidence="2" id="KW-0812">Transmembrane</keyword>
<dbReference type="SUPFAM" id="SSF51735">
    <property type="entry name" value="NAD(P)-binding Rossmann-fold domains"/>
    <property type="match status" value="1"/>
</dbReference>
<dbReference type="AlphaFoldDB" id="A0A447V042"/>
<feature type="transmembrane region" description="Helical" evidence="2">
    <location>
        <begin position="15"/>
        <end position="37"/>
    </location>
</feature>
<dbReference type="Pfam" id="PF13727">
    <property type="entry name" value="CoA_binding_3"/>
    <property type="match status" value="1"/>
</dbReference>
<sequence length="629" mass="69174">MLKFLLALPRPVKRIIALAIDVILLLCAFWFAFWVRIDSMTPLTSGQHWILILSIIAVTLAFFVKLGLYRAVIRYITAKVFVSVAVGMFASSVLLIVSTFYTNLYLPRTIPFIYFSFGLLFITGSRLALRMLVNHGLKLGTKVIIYGAGASGRQLLPALSQASEYYPVAFVDDNPRLQKTVMHGVTVYPPEKLAWLVEKYEVQKILLAMPSLSRARKSEVMKKLEGLSCEVLSIPGMVDLVEGKASIDMLKKVSITDLLGRDPVDPVPELISRNIQGKSVMVTGAGGSIGSELCRQIILNGPKALVLFEISEFSLYAIERELSELIKNRGADIKIYPVLGNVQNQEHLERVIGSFGIETIYHAAAYKHVPLVEYNVADGVRNNVFGTLACAQAAINCGVPKFVLISTDKAVRPTNTMGATKRMAELVLQALAAQQSDTCFSMVRFGNVLGSSGSVVPLFEKQIAQGGPITLTHPDIIRYFMTIPEAAQLVIQAGAMGKGGDVFVLDMGEPVKIIDLAQRMVSLSGFTLRSELNPEGDIEIKTTGLRPGEKLFEELLIGDNVMATQHPRIMAANEVKLSWDELNIFLSEMSQACNHYDMQTIRSILLNAPTGFNPSDDICDIVWNNNTVN</sequence>
<protein>
    <submittedName>
        <fullName evidence="4">UDP-glucose 4-epimerase</fullName>
        <ecNumber evidence="4">5.1.3.2</ecNumber>
    </submittedName>
</protein>
<dbReference type="GO" id="GO:0003978">
    <property type="term" value="F:UDP-glucose 4-epimerase activity"/>
    <property type="evidence" value="ECO:0007669"/>
    <property type="project" value="UniProtKB-EC"/>
</dbReference>
<dbReference type="InterPro" id="IPR003869">
    <property type="entry name" value="Polysac_CapD-like"/>
</dbReference>
<keyword evidence="4" id="KW-0413">Isomerase</keyword>
<dbReference type="PANTHER" id="PTHR43318:SF1">
    <property type="entry name" value="POLYSACCHARIDE BIOSYNTHESIS PROTEIN EPSC-RELATED"/>
    <property type="match status" value="1"/>
</dbReference>
<reference evidence="4 5" key="1">
    <citation type="submission" date="2018-12" db="EMBL/GenBank/DDBJ databases">
        <authorList>
            <consortium name="Pathogen Informatics"/>
        </authorList>
    </citation>
    <scope>NUCLEOTIDE SEQUENCE [LARGE SCALE GENOMIC DNA]</scope>
    <source>
        <strain evidence="4 5">NCTC11466</strain>
    </source>
</reference>
<keyword evidence="5" id="KW-1185">Reference proteome</keyword>
<dbReference type="KEGG" id="clap:NCTC11466_01482"/>
<dbReference type="InterPro" id="IPR051203">
    <property type="entry name" value="Polysaccharide_Synthase-Rel"/>
</dbReference>
<feature type="transmembrane region" description="Helical" evidence="2">
    <location>
        <begin position="80"/>
        <end position="100"/>
    </location>
</feature>
<dbReference type="PANTHER" id="PTHR43318">
    <property type="entry name" value="UDP-N-ACETYLGLUCOSAMINE 4,6-DEHYDRATASE"/>
    <property type="match status" value="1"/>
</dbReference>
<feature type="transmembrane region" description="Helical" evidence="2">
    <location>
        <begin position="112"/>
        <end position="129"/>
    </location>
</feature>
<dbReference type="EMBL" id="LR134201">
    <property type="protein sequence ID" value="VEB96326.1"/>
    <property type="molecule type" value="Genomic_DNA"/>
</dbReference>
<dbReference type="Gene3D" id="3.40.50.720">
    <property type="entry name" value="NAD(P)-binding Rossmann-like Domain"/>
    <property type="match status" value="2"/>
</dbReference>
<dbReference type="CDD" id="cd05237">
    <property type="entry name" value="UDP_invert_4-6DH_SDR_e"/>
    <property type="match status" value="1"/>
</dbReference>
<proteinExistence type="inferred from homology"/>
<keyword evidence="2" id="KW-1133">Transmembrane helix</keyword>
<name>A0A447V042_9ENTR</name>
<evidence type="ECO:0000256" key="2">
    <source>
        <dbReference type="SAM" id="Phobius"/>
    </source>
</evidence>